<keyword evidence="3" id="KW-1185">Reference proteome</keyword>
<accession>A0AAW0CF49</accession>
<feature type="transmembrane region" description="Helical" evidence="1">
    <location>
        <begin position="60"/>
        <end position="93"/>
    </location>
</feature>
<proteinExistence type="predicted"/>
<gene>
    <name evidence="2" type="ORF">R3P38DRAFT_540068</name>
</gene>
<dbReference type="EMBL" id="JAWWNJ010000017">
    <property type="protein sequence ID" value="KAK7038207.1"/>
    <property type="molecule type" value="Genomic_DNA"/>
</dbReference>
<evidence type="ECO:0000313" key="2">
    <source>
        <dbReference type="EMBL" id="KAK7038207.1"/>
    </source>
</evidence>
<protein>
    <submittedName>
        <fullName evidence="2">Uncharacterized protein</fullName>
    </submittedName>
</protein>
<name>A0AAW0CF49_9AGAR</name>
<evidence type="ECO:0000313" key="3">
    <source>
        <dbReference type="Proteomes" id="UP001362999"/>
    </source>
</evidence>
<keyword evidence="1" id="KW-0812">Transmembrane</keyword>
<feature type="transmembrane region" description="Helical" evidence="1">
    <location>
        <begin position="113"/>
        <end position="131"/>
    </location>
</feature>
<dbReference type="Proteomes" id="UP001362999">
    <property type="component" value="Unassembled WGS sequence"/>
</dbReference>
<evidence type="ECO:0000256" key="1">
    <source>
        <dbReference type="SAM" id="Phobius"/>
    </source>
</evidence>
<sequence length="150" mass="16915">MFQVPDVMDNSLLRFTAHCTLLCAMLSLMHISLLSIYFLSCRGRNAAIRCIQEMQSSKLYSFWNFWVLVALPTAWACYSILLFLAAIVLFVWPINDGYNASQNAPETSLTPRIILIMVVAVGGLHFVLAICKLRRIGRRSTVESEIEALV</sequence>
<dbReference type="AlphaFoldDB" id="A0AAW0CF49"/>
<comment type="caution">
    <text evidence="2">The sequence shown here is derived from an EMBL/GenBank/DDBJ whole genome shotgun (WGS) entry which is preliminary data.</text>
</comment>
<keyword evidence="1" id="KW-1133">Transmembrane helix</keyword>
<feature type="transmembrane region" description="Helical" evidence="1">
    <location>
        <begin position="15"/>
        <end position="39"/>
    </location>
</feature>
<keyword evidence="1" id="KW-0472">Membrane</keyword>
<organism evidence="2 3">
    <name type="scientific">Favolaschia claudopus</name>
    <dbReference type="NCBI Taxonomy" id="2862362"/>
    <lineage>
        <taxon>Eukaryota</taxon>
        <taxon>Fungi</taxon>
        <taxon>Dikarya</taxon>
        <taxon>Basidiomycota</taxon>
        <taxon>Agaricomycotina</taxon>
        <taxon>Agaricomycetes</taxon>
        <taxon>Agaricomycetidae</taxon>
        <taxon>Agaricales</taxon>
        <taxon>Marasmiineae</taxon>
        <taxon>Mycenaceae</taxon>
        <taxon>Favolaschia</taxon>
    </lineage>
</organism>
<reference evidence="2 3" key="1">
    <citation type="journal article" date="2024" name="J Genomics">
        <title>Draft genome sequencing and assembly of Favolaschia claudopus CIRM-BRFM 2984 isolated from oak limbs.</title>
        <authorList>
            <person name="Navarro D."/>
            <person name="Drula E."/>
            <person name="Chaduli D."/>
            <person name="Cazenave R."/>
            <person name="Ahrendt S."/>
            <person name="Wang J."/>
            <person name="Lipzen A."/>
            <person name="Daum C."/>
            <person name="Barry K."/>
            <person name="Grigoriev I.V."/>
            <person name="Favel A."/>
            <person name="Rosso M.N."/>
            <person name="Martin F."/>
        </authorList>
    </citation>
    <scope>NUCLEOTIDE SEQUENCE [LARGE SCALE GENOMIC DNA]</scope>
    <source>
        <strain evidence="2 3">CIRM-BRFM 2984</strain>
    </source>
</reference>